<feature type="transmembrane region" description="Helical" evidence="1">
    <location>
        <begin position="230"/>
        <end position="251"/>
    </location>
</feature>
<keyword evidence="1" id="KW-0472">Membrane</keyword>
<accession>A0ABY9X0G9</accession>
<evidence type="ECO:0000313" key="2">
    <source>
        <dbReference type="EMBL" id="WNG48905.1"/>
    </source>
</evidence>
<dbReference type="EMBL" id="CP043494">
    <property type="protein sequence ID" value="WNG48905.1"/>
    <property type="molecule type" value="Genomic_DNA"/>
</dbReference>
<proteinExistence type="predicted"/>
<reference evidence="2 3" key="1">
    <citation type="submission" date="2019-08" db="EMBL/GenBank/DDBJ databases">
        <title>Archangium and Cystobacter genomes.</title>
        <authorList>
            <person name="Chen I.-C.K."/>
            <person name="Wielgoss S."/>
        </authorList>
    </citation>
    <scope>NUCLEOTIDE SEQUENCE [LARGE SCALE GENOMIC DNA]</scope>
    <source>
        <strain evidence="2 3">Cbm 6</strain>
    </source>
</reference>
<feature type="transmembrane region" description="Helical" evidence="1">
    <location>
        <begin position="257"/>
        <end position="278"/>
    </location>
</feature>
<evidence type="ECO:0000313" key="3">
    <source>
        <dbReference type="Proteomes" id="UP001611383"/>
    </source>
</evidence>
<name>A0ABY9X0G9_9BACT</name>
<keyword evidence="1" id="KW-1133">Transmembrane helix</keyword>
<dbReference type="Proteomes" id="UP001611383">
    <property type="component" value="Chromosome"/>
</dbReference>
<keyword evidence="1" id="KW-0812">Transmembrane</keyword>
<dbReference type="RefSeq" id="WP_395806566.1">
    <property type="nucleotide sequence ID" value="NZ_CP043494.1"/>
</dbReference>
<evidence type="ECO:0008006" key="4">
    <source>
        <dbReference type="Google" id="ProtNLM"/>
    </source>
</evidence>
<sequence>MSTRLPGTRSLGSRLGPCVGTWALIALFLQSACTTGTPRGSFHVGDRYNSLTPPPAPKAREAVMAESGLESATVYVVDFMAPGAAATRPVPIPRTEFQQAFLRLSRDVRLKQKTPRQAAHELLSLLDGPPDAPMVVAKGDWKLEQYRGEGLTLIPERQEGPVVLTPQAEAALKAKYLWWCEHQGGGDCLGLLDDDTYLRTDDRRTLALALAFGTVLDETREALGREMLDVRALVSLVVWTVALYCMMWVVPEPTTKALAAGMTLLLMGYLGLQTVYGLMDGWARLADTAHHATTFEELRTAGAEFSKVLGEDAARALILVVATLSGHTLGQVASRVKSLPSFNLARAQFEGQGGAAVMERVEVVETVLATEGSLVKAVVAVETVATSPQGPLAVVLLKKGTGSGAGQAPGGRSSGIVIRHQGGNRQVVLSDGQRWHLPRGKSAADIPAEDKVGDMLQEAVTKAAKEWGPDKLSDNEFAAIQKAEKQGEYWLARLLEREARGRFVHEEVKRQFQQLYRFNYQGVDVVDLSPGGYKYEILSGSGSNLARHGRRMAGEFFRMLTF</sequence>
<protein>
    <recommendedName>
        <fullName evidence="4">Lipoprotein</fullName>
    </recommendedName>
</protein>
<organism evidence="2 3">
    <name type="scientific">Archangium minus</name>
    <dbReference type="NCBI Taxonomy" id="83450"/>
    <lineage>
        <taxon>Bacteria</taxon>
        <taxon>Pseudomonadati</taxon>
        <taxon>Myxococcota</taxon>
        <taxon>Myxococcia</taxon>
        <taxon>Myxococcales</taxon>
        <taxon>Cystobacterineae</taxon>
        <taxon>Archangiaceae</taxon>
        <taxon>Archangium</taxon>
    </lineage>
</organism>
<gene>
    <name evidence="2" type="ORF">F0U60_35905</name>
</gene>
<keyword evidence="3" id="KW-1185">Reference proteome</keyword>
<evidence type="ECO:0000256" key="1">
    <source>
        <dbReference type="SAM" id="Phobius"/>
    </source>
</evidence>